<keyword evidence="3" id="KW-0411">Iron-sulfur</keyword>
<proteinExistence type="predicted"/>
<dbReference type="PANTHER" id="PTHR43122">
    <property type="entry name" value="FERREDOXIN SUBUNIT OF PYRUVATE:FLAVODOXIN OXIDOREDUCTASE-RELATED"/>
    <property type="match status" value="1"/>
</dbReference>
<evidence type="ECO:0000259" key="4">
    <source>
        <dbReference type="PROSITE" id="PS51379"/>
    </source>
</evidence>
<dbReference type="PANTHER" id="PTHR43122:SF1">
    <property type="entry name" value="IRON-SULFUR-BINDING PROTEIN"/>
    <property type="match status" value="1"/>
</dbReference>
<sequence>MAVTRKDLDACIGCRTCETVCPMDVMYYDGERNKSVIAYVQQCISCGQCWLRCPSGSLGLSSELADFAVNAGR</sequence>
<evidence type="ECO:0000313" key="5">
    <source>
        <dbReference type="EMBL" id="QOS67028.1"/>
    </source>
</evidence>
<dbReference type="KEGG" id="egd:GS424_010770"/>
<dbReference type="Proteomes" id="UP000478463">
    <property type="component" value="Chromosome"/>
</dbReference>
<keyword evidence="1" id="KW-0479">Metal-binding</keyword>
<dbReference type="Gene3D" id="3.30.70.20">
    <property type="match status" value="1"/>
</dbReference>
<dbReference type="SUPFAM" id="SSF54862">
    <property type="entry name" value="4Fe-4S ferredoxins"/>
    <property type="match status" value="1"/>
</dbReference>
<dbReference type="InterPro" id="IPR017896">
    <property type="entry name" value="4Fe4S_Fe-S-bd"/>
</dbReference>
<reference evidence="5 6" key="1">
    <citation type="submission" date="2020-10" db="EMBL/GenBank/DDBJ databases">
        <title>Eggerthella sp. nov., isolated from human feces.</title>
        <authorList>
            <person name="Yajun G."/>
        </authorList>
    </citation>
    <scope>NUCLEOTIDE SEQUENCE [LARGE SCALE GENOMIC DNA]</scope>
    <source>
        <strain evidence="5 6">HF-1101</strain>
    </source>
</reference>
<dbReference type="RefSeq" id="WP_160942216.1">
    <property type="nucleotide sequence ID" value="NZ_CP063310.1"/>
</dbReference>
<evidence type="ECO:0000256" key="3">
    <source>
        <dbReference type="ARBA" id="ARBA00023014"/>
    </source>
</evidence>
<dbReference type="InterPro" id="IPR017900">
    <property type="entry name" value="4Fe4S_Fe_S_CS"/>
</dbReference>
<keyword evidence="2" id="KW-0408">Iron</keyword>
<dbReference type="PROSITE" id="PS00198">
    <property type="entry name" value="4FE4S_FER_1"/>
    <property type="match status" value="2"/>
</dbReference>
<feature type="domain" description="4Fe-4S ferredoxin-type" evidence="4">
    <location>
        <begin position="1"/>
        <end position="31"/>
    </location>
</feature>
<evidence type="ECO:0000256" key="1">
    <source>
        <dbReference type="ARBA" id="ARBA00022723"/>
    </source>
</evidence>
<name>A0A6L7IVS9_9ACTN</name>
<dbReference type="PROSITE" id="PS51379">
    <property type="entry name" value="4FE4S_FER_2"/>
    <property type="match status" value="2"/>
</dbReference>
<evidence type="ECO:0000256" key="2">
    <source>
        <dbReference type="ARBA" id="ARBA00023004"/>
    </source>
</evidence>
<gene>
    <name evidence="5" type="ORF">GS424_010770</name>
</gene>
<dbReference type="Pfam" id="PF13237">
    <property type="entry name" value="Fer4_10"/>
    <property type="match status" value="1"/>
</dbReference>
<dbReference type="AlphaFoldDB" id="A0A6L7IVS9"/>
<dbReference type="GO" id="GO:0051536">
    <property type="term" value="F:iron-sulfur cluster binding"/>
    <property type="evidence" value="ECO:0007669"/>
    <property type="project" value="UniProtKB-KW"/>
</dbReference>
<feature type="domain" description="4Fe-4S ferredoxin-type" evidence="4">
    <location>
        <begin position="33"/>
        <end position="63"/>
    </location>
</feature>
<protein>
    <submittedName>
        <fullName evidence="5">4Fe-4S binding protein</fullName>
    </submittedName>
</protein>
<evidence type="ECO:0000313" key="6">
    <source>
        <dbReference type="Proteomes" id="UP000478463"/>
    </source>
</evidence>
<dbReference type="EMBL" id="CP063310">
    <property type="protein sequence ID" value="QOS67028.1"/>
    <property type="molecule type" value="Genomic_DNA"/>
</dbReference>
<organism evidence="5 6">
    <name type="scientific">Eggerthella guodeyinii</name>
    <dbReference type="NCBI Taxonomy" id="2690837"/>
    <lineage>
        <taxon>Bacteria</taxon>
        <taxon>Bacillati</taxon>
        <taxon>Actinomycetota</taxon>
        <taxon>Coriobacteriia</taxon>
        <taxon>Eggerthellales</taxon>
        <taxon>Eggerthellaceae</taxon>
        <taxon>Eggerthella</taxon>
    </lineage>
</organism>
<dbReference type="GO" id="GO:0046872">
    <property type="term" value="F:metal ion binding"/>
    <property type="evidence" value="ECO:0007669"/>
    <property type="project" value="UniProtKB-KW"/>
</dbReference>
<accession>A0A6L7IVS9</accession>